<dbReference type="NCBIfam" id="TIGR00182">
    <property type="entry name" value="plsX"/>
    <property type="match status" value="1"/>
</dbReference>
<dbReference type="GO" id="GO:0043811">
    <property type="term" value="F:phosphate:acyl-[acyl carrier protein] acyltransferase activity"/>
    <property type="evidence" value="ECO:0007669"/>
    <property type="project" value="UniProtKB-UniRule"/>
</dbReference>
<dbReference type="EMBL" id="FO681347">
    <property type="protein sequence ID" value="CCV64775.1"/>
    <property type="molecule type" value="Genomic_DNA"/>
</dbReference>
<sequence>MIRLAVDGMGGDNAPEQIVKGVLLALEKFDNLEILLYGDEKKMAPFLRNHNRLKVIHTDKYLDMGEKDPVGQLRKNKDASMFLAMRAVKEKEADAIVSAGPTQALVVASHMIIKRMPQMRRVAIAPIIPSITNKKRILLDSGANVDLKPEHLLDFAVYASVVAKSLLHIENPKVGLLNIGTEPGKGRELDVQTFELLSNTKEINFYGNVEPKEILDSEADILLSDGFTANIAMKTMEGTAKSLGKVLKKELTNSFFKKLIVGLFLRKSLKAFKQTLDPNEIGGAMIAGLQNIVVKAHGSSNAYAFYNGIRQAKELVEADVIGKVTKLLEKNEETV</sequence>
<dbReference type="InterPro" id="IPR012281">
    <property type="entry name" value="Phospholipid_synth_PlsX-like"/>
</dbReference>
<keyword evidence="2 10" id="KW-0963">Cytoplasm</keyword>
<dbReference type="GO" id="GO:0006633">
    <property type="term" value="P:fatty acid biosynthetic process"/>
    <property type="evidence" value="ECO:0007669"/>
    <property type="project" value="UniProtKB-UniRule"/>
</dbReference>
<dbReference type="GO" id="GO:0005737">
    <property type="term" value="C:cytoplasm"/>
    <property type="evidence" value="ECO:0007669"/>
    <property type="project" value="UniProtKB-SubCell"/>
</dbReference>
<dbReference type="OrthoDB" id="9806408at2"/>
<dbReference type="RefSeq" id="WP_030003659.1">
    <property type="nucleotide sequence ID" value="NC_022538.1"/>
</dbReference>
<evidence type="ECO:0000256" key="4">
    <source>
        <dbReference type="ARBA" id="ARBA00022679"/>
    </source>
</evidence>
<keyword evidence="12" id="KW-1185">Reference proteome</keyword>
<evidence type="ECO:0000256" key="10">
    <source>
        <dbReference type="HAMAP-Rule" id="MF_00019"/>
    </source>
</evidence>
<keyword evidence="6 10" id="KW-0594">Phospholipid biosynthesis</keyword>
<dbReference type="KEGG" id="apal:BN85411980"/>
<comment type="subcellular location">
    <subcellularLocation>
        <location evidence="10">Cytoplasm</location>
    </subcellularLocation>
    <text evidence="10">Associated with the membrane possibly through PlsY.</text>
</comment>
<comment type="similarity">
    <text evidence="10">Belongs to the PlsX family.</text>
</comment>
<proteinExistence type="inferred from homology"/>
<dbReference type="UniPathway" id="UPA00085"/>
<dbReference type="Gene3D" id="3.40.718.10">
    <property type="entry name" value="Isopropylmalate Dehydrogenase"/>
    <property type="match status" value="1"/>
</dbReference>
<evidence type="ECO:0000256" key="1">
    <source>
        <dbReference type="ARBA" id="ARBA00001232"/>
    </source>
</evidence>
<keyword evidence="7 10" id="KW-1208">Phospholipid metabolism</keyword>
<dbReference type="GO" id="GO:0008654">
    <property type="term" value="P:phospholipid biosynthetic process"/>
    <property type="evidence" value="ECO:0007669"/>
    <property type="project" value="UniProtKB-KW"/>
</dbReference>
<evidence type="ECO:0000256" key="5">
    <source>
        <dbReference type="ARBA" id="ARBA00023098"/>
    </source>
</evidence>
<evidence type="ECO:0000256" key="8">
    <source>
        <dbReference type="ARBA" id="ARBA00024069"/>
    </source>
</evidence>
<dbReference type="PANTHER" id="PTHR30100">
    <property type="entry name" value="FATTY ACID/PHOSPHOLIPID SYNTHESIS PROTEIN PLSX"/>
    <property type="match status" value="1"/>
</dbReference>
<gene>
    <name evidence="10 11" type="primary">plsX</name>
    <name evidence="11" type="ORF">BN85411980</name>
</gene>
<protein>
    <recommendedName>
        <fullName evidence="8 10">Phosphate acyltransferase</fullName>
        <ecNumber evidence="8 10">2.3.1.274</ecNumber>
    </recommendedName>
    <alternativeName>
        <fullName evidence="10">Acyl-ACP phosphotransacylase</fullName>
    </alternativeName>
    <alternativeName>
        <fullName evidence="10">Acyl-[acyl-carrier-protein]--phosphate acyltransferase</fullName>
    </alternativeName>
    <alternativeName>
        <fullName evidence="10">Phosphate-acyl-ACP acyltransferase</fullName>
    </alternativeName>
</protein>
<evidence type="ECO:0000256" key="2">
    <source>
        <dbReference type="ARBA" id="ARBA00022490"/>
    </source>
</evidence>
<dbReference type="STRING" id="1318466.BN85411980"/>
<comment type="subunit">
    <text evidence="9 10">Homodimer. Probably interacts with PlsY.</text>
</comment>
<reference evidence="11 12" key="1">
    <citation type="journal article" date="2013" name="J. Mol. Microbiol. Biotechnol.">
        <title>Analysis of the Complete Genomes of Acholeplasma brassicae , A. palmae and A. laidlawii and Their Comparison to the Obligate Parasites from ' Candidatus Phytoplasma'.</title>
        <authorList>
            <person name="Kube M."/>
            <person name="Siewert C."/>
            <person name="Migdoll A.M."/>
            <person name="Duduk B."/>
            <person name="Holz S."/>
            <person name="Rabus R."/>
            <person name="Seemuller E."/>
            <person name="Mitrovic J."/>
            <person name="Muller I."/>
            <person name="Buttner C."/>
            <person name="Reinhardt R."/>
        </authorList>
    </citation>
    <scope>NUCLEOTIDE SEQUENCE [LARGE SCALE GENOMIC DNA]</scope>
    <source>
        <strain evidence="11 12">J233</strain>
    </source>
</reference>
<evidence type="ECO:0000256" key="3">
    <source>
        <dbReference type="ARBA" id="ARBA00022516"/>
    </source>
</evidence>
<keyword evidence="11" id="KW-0012">Acyltransferase</keyword>
<accession>U4KQL2</accession>
<dbReference type="Pfam" id="PF02504">
    <property type="entry name" value="FA_synthesis"/>
    <property type="match status" value="1"/>
</dbReference>
<dbReference type="EC" id="2.3.1.274" evidence="8 10"/>
<dbReference type="HOGENOM" id="CLU_039379_1_1_14"/>
<keyword evidence="5 10" id="KW-0443">Lipid metabolism</keyword>
<evidence type="ECO:0000256" key="9">
    <source>
        <dbReference type="ARBA" id="ARBA00046608"/>
    </source>
</evidence>
<name>U4KQL2_ALTPJ</name>
<dbReference type="HAMAP" id="MF_00019">
    <property type="entry name" value="PlsX"/>
    <property type="match status" value="1"/>
</dbReference>
<keyword evidence="3 10" id="KW-0444">Lipid biosynthesis</keyword>
<dbReference type="InterPro" id="IPR003664">
    <property type="entry name" value="FA_synthesis"/>
</dbReference>
<evidence type="ECO:0000313" key="12">
    <source>
        <dbReference type="Proteomes" id="UP000032740"/>
    </source>
</evidence>
<comment type="function">
    <text evidence="10">Catalyzes the reversible formation of acyl-phosphate (acyl-PO(4)) from acyl-[acyl-carrier-protein] (acyl-ACP). This enzyme utilizes acyl-ACP as fatty acyl donor, but not acyl-CoA.</text>
</comment>
<dbReference type="Proteomes" id="UP000032740">
    <property type="component" value="Chromosome"/>
</dbReference>
<keyword evidence="4 10" id="KW-0808">Transferase</keyword>
<comment type="catalytic activity">
    <reaction evidence="1 10">
        <text>a fatty acyl-[ACP] + phosphate = an acyl phosphate + holo-[ACP]</text>
        <dbReference type="Rhea" id="RHEA:42292"/>
        <dbReference type="Rhea" id="RHEA-COMP:9685"/>
        <dbReference type="Rhea" id="RHEA-COMP:14125"/>
        <dbReference type="ChEBI" id="CHEBI:43474"/>
        <dbReference type="ChEBI" id="CHEBI:59918"/>
        <dbReference type="ChEBI" id="CHEBI:64479"/>
        <dbReference type="ChEBI" id="CHEBI:138651"/>
        <dbReference type="EC" id="2.3.1.274"/>
    </reaction>
</comment>
<dbReference type="AlphaFoldDB" id="U4KQL2"/>
<dbReference type="SUPFAM" id="SSF53659">
    <property type="entry name" value="Isocitrate/Isopropylmalate dehydrogenase-like"/>
    <property type="match status" value="1"/>
</dbReference>
<evidence type="ECO:0000256" key="7">
    <source>
        <dbReference type="ARBA" id="ARBA00023264"/>
    </source>
</evidence>
<evidence type="ECO:0000313" key="11">
    <source>
        <dbReference type="EMBL" id="CCV64775.1"/>
    </source>
</evidence>
<organism evidence="11 12">
    <name type="scientific">Alteracholeplasma palmae (strain ATCC 49389 / J233)</name>
    <name type="common">Acholeplasma palmae</name>
    <dbReference type="NCBI Taxonomy" id="1318466"/>
    <lineage>
        <taxon>Bacteria</taxon>
        <taxon>Bacillati</taxon>
        <taxon>Mycoplasmatota</taxon>
        <taxon>Mollicutes</taxon>
        <taxon>Acholeplasmatales</taxon>
        <taxon>Acholeplasmataceae</taxon>
        <taxon>Acholeplasma</taxon>
    </lineage>
</organism>
<dbReference type="PIRSF" id="PIRSF002465">
    <property type="entry name" value="Phsphlp_syn_PlsX"/>
    <property type="match status" value="1"/>
</dbReference>
<comment type="pathway">
    <text evidence="10">Lipid metabolism; phospholipid metabolism.</text>
</comment>
<evidence type="ECO:0000256" key="6">
    <source>
        <dbReference type="ARBA" id="ARBA00023209"/>
    </source>
</evidence>
<dbReference type="PANTHER" id="PTHR30100:SF1">
    <property type="entry name" value="PHOSPHATE ACYLTRANSFERASE"/>
    <property type="match status" value="1"/>
</dbReference>